<keyword evidence="1" id="KW-0406">Ion transport</keyword>
<gene>
    <name evidence="5" type="ORF">KZO38_09380</name>
</gene>
<keyword evidence="3" id="KW-1134">Transmembrane beta strand</keyword>
<feature type="domain" description="TonB-dependent receptor plug" evidence="4">
    <location>
        <begin position="46"/>
        <end position="147"/>
    </location>
</feature>
<dbReference type="PANTHER" id="PTHR32552">
    <property type="entry name" value="FERRICHROME IRON RECEPTOR-RELATED"/>
    <property type="match status" value="1"/>
</dbReference>
<keyword evidence="5" id="KW-0675">Receptor</keyword>
<sequence length="688" mass="77575">MLNSILLLTSFLGTAVPNDADSTVFKTVGLSEVTVVEFKKSKENLATNSVSVVDSGFINRHELQSITELTAVVPNFYMPEYGSKQNTPVYIRGVGAKTKGSAVGFYVDGIPHFENSSFDVDMSNIASVTVFRGPQGTLYGRNAIGGIINVTTVSPLTYQGTQFKLGYGSHNDALFQFSHYNKLGAKVGYSVAGGYHYNDGFYRNMFTNEYADQLKDAYGRVALVWLLDNKWFLRVNSMLDYSNQGGYPYGKYNRLTGETEPVNYNRYSSYRRLLSTSGLNIRYAGENVSFSSQTAFQYIRDRQGIDQDFTANDTYFVKNRLKQTMLSQEFILKSNNSSRYQWLWGAFAMTQHINNTVETQYITKDNAFPTHYRIPVNALAIYHQSTIKLFSGFSFIAGLRWDYENSALKYLRETYQLSTDGARTEVKNVNSSLHFNQITPKFALQYQDERNNNSYYFSVTRGYKAGGFNQTFQKDEETSFGPEYNWNYELGGKVHLLKDKLYAEAALYYIDWRQQQVNQTVPGVGNVIHNAGHSSSKGFELALNSSPLKNLSIALSYGYTYAKFIEYQKSATLSYSGNMLPMVPRNTLSCSASYALYPSCASFIDKIVLTAGLTGLGKIYWAEDNEVAQNFYALLNAKISITSGIFTWECWGKNITDTHYNTYCFKSSADYAQVGKPAYFGTSLLVKF</sequence>
<dbReference type="EMBL" id="JAHXCT010000007">
    <property type="protein sequence ID" value="MBW4769962.1"/>
    <property type="molecule type" value="Genomic_DNA"/>
</dbReference>
<keyword evidence="3" id="KW-0813">Transport</keyword>
<dbReference type="InterPro" id="IPR012910">
    <property type="entry name" value="Plug_dom"/>
</dbReference>
<evidence type="ECO:0000313" key="6">
    <source>
        <dbReference type="Proteomes" id="UP000788426"/>
    </source>
</evidence>
<dbReference type="Proteomes" id="UP000788426">
    <property type="component" value="Unassembled WGS sequence"/>
</dbReference>
<evidence type="ECO:0000313" key="5">
    <source>
        <dbReference type="EMBL" id="MBW4769962.1"/>
    </source>
</evidence>
<keyword evidence="2" id="KW-0798">TonB box</keyword>
<evidence type="ECO:0000256" key="3">
    <source>
        <dbReference type="PROSITE-ProRule" id="PRU01360"/>
    </source>
</evidence>
<name>A0ABS6YEF7_9BACT</name>
<dbReference type="PROSITE" id="PS52016">
    <property type="entry name" value="TONB_DEPENDENT_REC_3"/>
    <property type="match status" value="1"/>
</dbReference>
<reference evidence="5 6" key="1">
    <citation type="submission" date="2021-07" db="EMBL/GenBank/DDBJ databases">
        <title>Genomic diversity and antimicrobial resistance of Prevotella spp. isolated from chronic lung disease airways.</title>
        <authorList>
            <person name="Webb K.A."/>
            <person name="Olagoke O.S."/>
            <person name="Baird T."/>
            <person name="Neill J."/>
            <person name="Pham A."/>
            <person name="Wells T.J."/>
            <person name="Ramsay K.A."/>
            <person name="Bell S.C."/>
            <person name="Sarovich D.S."/>
            <person name="Price E.P."/>
        </authorList>
    </citation>
    <scope>NUCLEOTIDE SEQUENCE [LARGE SCALE GENOMIC DNA]</scope>
    <source>
        <strain evidence="5 6">SCHI0011.S.12</strain>
    </source>
</reference>
<keyword evidence="3" id="KW-0472">Membrane</keyword>
<dbReference type="RefSeq" id="WP_219482117.1">
    <property type="nucleotide sequence ID" value="NZ_JAHXCT010000007.1"/>
</dbReference>
<keyword evidence="6" id="KW-1185">Reference proteome</keyword>
<evidence type="ECO:0000256" key="2">
    <source>
        <dbReference type="ARBA" id="ARBA00023077"/>
    </source>
</evidence>
<dbReference type="PANTHER" id="PTHR32552:SF81">
    <property type="entry name" value="TONB-DEPENDENT OUTER MEMBRANE RECEPTOR"/>
    <property type="match status" value="1"/>
</dbReference>
<organism evidence="5 6">
    <name type="scientific">Hoylesella nanceiensis</name>
    <dbReference type="NCBI Taxonomy" id="425941"/>
    <lineage>
        <taxon>Bacteria</taxon>
        <taxon>Pseudomonadati</taxon>
        <taxon>Bacteroidota</taxon>
        <taxon>Bacteroidia</taxon>
        <taxon>Bacteroidales</taxon>
        <taxon>Prevotellaceae</taxon>
        <taxon>Hoylesella</taxon>
    </lineage>
</organism>
<comment type="similarity">
    <text evidence="3">Belongs to the TonB-dependent receptor family.</text>
</comment>
<comment type="subcellular location">
    <subcellularLocation>
        <location evidence="3">Cell outer membrane</location>
        <topology evidence="3">Multi-pass membrane protein</topology>
    </subcellularLocation>
</comment>
<evidence type="ECO:0000256" key="1">
    <source>
        <dbReference type="ARBA" id="ARBA00023065"/>
    </source>
</evidence>
<keyword evidence="3" id="KW-0998">Cell outer membrane</keyword>
<dbReference type="InterPro" id="IPR039426">
    <property type="entry name" value="TonB-dep_rcpt-like"/>
</dbReference>
<accession>A0ABS6YEF7</accession>
<proteinExistence type="inferred from homology"/>
<dbReference type="Pfam" id="PF07715">
    <property type="entry name" value="Plug"/>
    <property type="match status" value="1"/>
</dbReference>
<protein>
    <submittedName>
        <fullName evidence="5">TonB-dependent receptor plug domain-containing protein</fullName>
    </submittedName>
</protein>
<comment type="caution">
    <text evidence="5">The sequence shown here is derived from an EMBL/GenBank/DDBJ whole genome shotgun (WGS) entry which is preliminary data.</text>
</comment>
<evidence type="ECO:0000259" key="4">
    <source>
        <dbReference type="Pfam" id="PF07715"/>
    </source>
</evidence>
<keyword evidence="3" id="KW-0812">Transmembrane</keyword>